<reference evidence="4" key="1">
    <citation type="submission" date="2015-12" db="EMBL/GenBank/DDBJ databases">
        <title>Complete genome sequences of two moderately thermophilic Paenibacillus species.</title>
        <authorList>
            <person name="Butler R.III."/>
            <person name="Wang J."/>
            <person name="Stark B.C."/>
            <person name="Pombert J.-F."/>
        </authorList>
    </citation>
    <scope>NUCLEOTIDE SEQUENCE [LARGE SCALE GENOMIC DNA]</scope>
    <source>
        <strain evidence="4">32O-Y</strain>
    </source>
</reference>
<feature type="signal peptide" evidence="2">
    <location>
        <begin position="1"/>
        <end position="27"/>
    </location>
</feature>
<dbReference type="PATRIC" id="fig|162209.4.peg.2195"/>
<evidence type="ECO:0000313" key="3">
    <source>
        <dbReference type="EMBL" id="ALS22444.1"/>
    </source>
</evidence>
<dbReference type="RefSeq" id="WP_054818246.1">
    <property type="nucleotide sequence ID" value="NZ_BJCS01000001.1"/>
</dbReference>
<feature type="compositionally biased region" description="Basic and acidic residues" evidence="1">
    <location>
        <begin position="66"/>
        <end position="82"/>
    </location>
</feature>
<dbReference type="Proteomes" id="UP000061660">
    <property type="component" value="Chromosome"/>
</dbReference>
<keyword evidence="4" id="KW-1185">Reference proteome</keyword>
<sequence precursor="true">MNISINRKRPLFLFSAAVCLLLLGACAGNKPEASRPGGGMEDYRQQALFDRDSRNNEDPSLGVKQRWVDEQQNRKGTEYSGREQLDMTNPHLTNTAGFDPQLAERVKSLPGIQEAQVLLTEVNGYVAVVMEGHNPDSEASPDMMKYRITPAGGVGIFASERGPNQYSWTENGGLSTSLSDEIRKLVLQHAPTNIDQVYVSANPNFVQRIRLYAKEEQERGTFTDYMNEFNTMVQYVFPDDTNTRK</sequence>
<dbReference type="PROSITE" id="PS51257">
    <property type="entry name" value="PROKAR_LIPOPROTEIN"/>
    <property type="match status" value="1"/>
</dbReference>
<evidence type="ECO:0000313" key="4">
    <source>
        <dbReference type="Proteomes" id="UP000061660"/>
    </source>
</evidence>
<dbReference type="Pfam" id="PF09580">
    <property type="entry name" value="Spore_YhcN_YlaJ"/>
    <property type="match status" value="1"/>
</dbReference>
<dbReference type="STRING" id="162209.IJ22_20700"/>
<dbReference type="OrthoDB" id="1707228at2"/>
<protein>
    <submittedName>
        <fullName evidence="3">Uncharacterized protein</fullName>
    </submittedName>
</protein>
<proteinExistence type="predicted"/>
<accession>A0A0U2UH01</accession>
<reference evidence="3 4" key="2">
    <citation type="journal article" date="2016" name="Genome Announc.">
        <title>Complete Genome Sequences of Two Interactive Moderate Thermophiles, Paenibacillus napthalenovorans 32O-Y and Paenibacillus sp. 32O-W.</title>
        <authorList>
            <person name="Butler R.R.III."/>
            <person name="Wang J."/>
            <person name="Stark B.C."/>
            <person name="Pombert J.F."/>
        </authorList>
    </citation>
    <scope>NUCLEOTIDE SEQUENCE [LARGE SCALE GENOMIC DNA]</scope>
    <source>
        <strain evidence="3 4">32O-Y</strain>
    </source>
</reference>
<feature type="chain" id="PRO_5043915529" evidence="2">
    <location>
        <begin position="28"/>
        <end position="245"/>
    </location>
</feature>
<dbReference type="AlphaFoldDB" id="A0A0U2UH01"/>
<keyword evidence="2" id="KW-0732">Signal</keyword>
<feature type="region of interest" description="Disordered" evidence="1">
    <location>
        <begin position="50"/>
        <end position="82"/>
    </location>
</feature>
<dbReference type="InterPro" id="IPR019076">
    <property type="entry name" value="Spore_lipoprot_YhcN/YlaJ-like"/>
</dbReference>
<evidence type="ECO:0000256" key="1">
    <source>
        <dbReference type="SAM" id="MobiDB-lite"/>
    </source>
</evidence>
<organism evidence="3 4">
    <name type="scientific">Paenibacillus naphthalenovorans</name>
    <dbReference type="NCBI Taxonomy" id="162209"/>
    <lineage>
        <taxon>Bacteria</taxon>
        <taxon>Bacillati</taxon>
        <taxon>Bacillota</taxon>
        <taxon>Bacilli</taxon>
        <taxon>Bacillales</taxon>
        <taxon>Paenibacillaceae</taxon>
        <taxon>Paenibacillus</taxon>
    </lineage>
</organism>
<dbReference type="KEGG" id="pnp:IJ22_20700"/>
<name>A0A0U2UH01_9BACL</name>
<evidence type="ECO:0000256" key="2">
    <source>
        <dbReference type="SAM" id="SignalP"/>
    </source>
</evidence>
<dbReference type="EMBL" id="CP013652">
    <property type="protein sequence ID" value="ALS22444.1"/>
    <property type="molecule type" value="Genomic_DNA"/>
</dbReference>
<gene>
    <name evidence="3" type="ORF">IJ22_20700</name>
</gene>